<evidence type="ECO:0000256" key="1">
    <source>
        <dbReference type="SAM" id="MobiDB-lite"/>
    </source>
</evidence>
<dbReference type="GeneID" id="23632249"/>
<dbReference type="RefSeq" id="XP_011411021.1">
    <property type="nucleotide sequence ID" value="XM_011412719.1"/>
</dbReference>
<sequence>MRSTFGRRGFVPERATGGKPASRSLATVGHARPNDFAGCPPANGPPTANQHHPHNLETSAPGRATDLRLPAGNRFRPVRETGWECATTGCDQRTARARLSPGRSAQHGNGFISRIAHSIKSIATA</sequence>
<reference evidence="2 3" key="1">
    <citation type="journal article" date="2011" name="PLoS Genet.">
        <title>Genome sequencing and comparative transcriptomics of the model entomopathogenic fungi Metarhizium anisopliae and M. acridum.</title>
        <authorList>
            <person name="Gao Q."/>
            <person name="Jin K."/>
            <person name="Ying S.H."/>
            <person name="Zhang Y."/>
            <person name="Xiao G."/>
            <person name="Shang Y."/>
            <person name="Duan Z."/>
            <person name="Hu X."/>
            <person name="Xie X.Q."/>
            <person name="Zhou G."/>
            <person name="Peng G."/>
            <person name="Luo Z."/>
            <person name="Huang W."/>
            <person name="Wang B."/>
            <person name="Fang W."/>
            <person name="Wang S."/>
            <person name="Zhong Y."/>
            <person name="Ma L.J."/>
            <person name="St Leger R.J."/>
            <person name="Zhao G.P."/>
            <person name="Pei Y."/>
            <person name="Feng M.G."/>
            <person name="Xia Y."/>
            <person name="Wang C."/>
        </authorList>
    </citation>
    <scope>NUCLEOTIDE SEQUENCE [LARGE SCALE GENOMIC DNA]</scope>
    <source>
        <strain evidence="3">ARSEF 23 / ATCC MYA-3075</strain>
    </source>
</reference>
<accession>A0A0B2X9M6</accession>
<dbReference type="HOGENOM" id="CLU_1993150_0_0_1"/>
<feature type="region of interest" description="Disordered" evidence="1">
    <location>
        <begin position="1"/>
        <end position="70"/>
    </location>
</feature>
<dbReference type="AlphaFoldDB" id="A0A0B2X9M6"/>
<evidence type="ECO:0000313" key="3">
    <source>
        <dbReference type="Proteomes" id="UP000002498"/>
    </source>
</evidence>
<name>A0A0B2X9M6_METRA</name>
<gene>
    <name evidence="2" type="ORF">MAA_10800</name>
</gene>
<organism evidence="2 3">
    <name type="scientific">Metarhizium robertsii (strain ARSEF 23 / ATCC MYA-3075)</name>
    <name type="common">Metarhizium anisopliae (strain ARSEF 23)</name>
    <dbReference type="NCBI Taxonomy" id="655844"/>
    <lineage>
        <taxon>Eukaryota</taxon>
        <taxon>Fungi</taxon>
        <taxon>Dikarya</taxon>
        <taxon>Ascomycota</taxon>
        <taxon>Pezizomycotina</taxon>
        <taxon>Sordariomycetes</taxon>
        <taxon>Hypocreomycetidae</taxon>
        <taxon>Hypocreales</taxon>
        <taxon>Clavicipitaceae</taxon>
        <taxon>Metarhizium</taxon>
    </lineage>
</organism>
<proteinExistence type="predicted"/>
<dbReference type="EMBL" id="ADNJ02000002">
    <property type="protein sequence ID" value="KHO11558.1"/>
    <property type="molecule type" value="Genomic_DNA"/>
</dbReference>
<comment type="caution">
    <text evidence="2">The sequence shown here is derived from an EMBL/GenBank/DDBJ whole genome shotgun (WGS) entry which is preliminary data.</text>
</comment>
<evidence type="ECO:0000313" key="2">
    <source>
        <dbReference type="EMBL" id="KHO11558.1"/>
    </source>
</evidence>
<protein>
    <submittedName>
        <fullName evidence="2">Uncharacterized protein</fullName>
    </submittedName>
</protein>
<reference evidence="2 3" key="2">
    <citation type="journal article" date="2014" name="Proc. Natl. Acad. Sci. U.S.A.">
        <title>Trajectory and genomic determinants of fungal-pathogen speciation and host adaptation.</title>
        <authorList>
            <person name="Hu X."/>
            <person name="Xiao G."/>
            <person name="Zheng P."/>
            <person name="Shang Y."/>
            <person name="Su Y."/>
            <person name="Zhang X."/>
            <person name="Liu X."/>
            <person name="Zhan S."/>
            <person name="St Leger R.J."/>
            <person name="Wang C."/>
        </authorList>
    </citation>
    <scope>GENOME REANNOTATION</scope>
    <source>
        <strain evidence="3">ARSEF 23 / ATCC MYA-3075</strain>
    </source>
</reference>
<dbReference type="Proteomes" id="UP000002498">
    <property type="component" value="Unassembled WGS sequence"/>
</dbReference>
<dbReference type="KEGG" id="maj:MAA_10800"/>
<keyword evidence="3" id="KW-1185">Reference proteome</keyword>